<name>A0ACB7ELC4_NIBAL</name>
<proteinExistence type="predicted"/>
<organism evidence="1 2">
    <name type="scientific">Nibea albiflora</name>
    <name type="common">Yellow drum</name>
    <name type="synonym">Corvina albiflora</name>
    <dbReference type="NCBI Taxonomy" id="240163"/>
    <lineage>
        <taxon>Eukaryota</taxon>
        <taxon>Metazoa</taxon>
        <taxon>Chordata</taxon>
        <taxon>Craniata</taxon>
        <taxon>Vertebrata</taxon>
        <taxon>Euteleostomi</taxon>
        <taxon>Actinopterygii</taxon>
        <taxon>Neopterygii</taxon>
        <taxon>Teleostei</taxon>
        <taxon>Neoteleostei</taxon>
        <taxon>Acanthomorphata</taxon>
        <taxon>Eupercaria</taxon>
        <taxon>Sciaenidae</taxon>
        <taxon>Nibea</taxon>
    </lineage>
</organism>
<evidence type="ECO:0000313" key="1">
    <source>
        <dbReference type="EMBL" id="KAG8002443.1"/>
    </source>
</evidence>
<comment type="caution">
    <text evidence="1">The sequence shown here is derived from an EMBL/GenBank/DDBJ whole genome shotgun (WGS) entry which is preliminary data.</text>
</comment>
<dbReference type="EMBL" id="CM024793">
    <property type="protein sequence ID" value="KAG8002443.1"/>
    <property type="molecule type" value="Genomic_DNA"/>
</dbReference>
<gene>
    <name evidence="1" type="ORF">GBF38_014855</name>
</gene>
<dbReference type="Proteomes" id="UP000805704">
    <property type="component" value="Chromosome 5"/>
</dbReference>
<keyword evidence="2" id="KW-1185">Reference proteome</keyword>
<feature type="non-terminal residue" evidence="1">
    <location>
        <position position="1"/>
    </location>
</feature>
<protein>
    <submittedName>
        <fullName evidence="1">Uncharacterized protein</fullName>
    </submittedName>
</protein>
<accession>A0ACB7ELC4</accession>
<sequence length="285" mass="28756">DEVMCQDPSATPAAADSSAVTDAMASAAAPVNTNAPSDSPAAGGQDAVTLAAASDASASTDSSEVGDQHGGSAGTSGITAASSVVTASADVVPDVMCVGEEDISGNVVKVEVATDNCEATKTIITDTAAGWCANAQSCVLKIFQNSKKLTMSSDSGTVDTLIKTIQQFKEKLGVTSIEAPASSSSSRPNVFVGVLVSGLLAALGIVIGYCKCQRRSDVKEVKLAEEAYPVDQENQGNTLVSVAPLNPPPETPEKPSVNGESPEAAKTQTPPPTNGHSTKTADTEL</sequence>
<reference evidence="1" key="1">
    <citation type="submission" date="2020-04" db="EMBL/GenBank/DDBJ databases">
        <title>A chromosome-scale assembly and high-density genetic map of the yellow drum (Nibea albiflora) genome.</title>
        <authorList>
            <person name="Xu D."/>
            <person name="Zhang W."/>
            <person name="Chen R."/>
            <person name="Tan P."/>
            <person name="Wang L."/>
            <person name="Song H."/>
            <person name="Tian L."/>
            <person name="Zhu Q."/>
            <person name="Wang B."/>
        </authorList>
    </citation>
    <scope>NUCLEOTIDE SEQUENCE</scope>
    <source>
        <strain evidence="1">ZJHYS-2018</strain>
    </source>
</reference>
<evidence type="ECO:0000313" key="2">
    <source>
        <dbReference type="Proteomes" id="UP000805704"/>
    </source>
</evidence>